<gene>
    <name evidence="1" type="ORF">M9H77_21925</name>
</gene>
<evidence type="ECO:0000313" key="1">
    <source>
        <dbReference type="EMBL" id="KAI5662602.1"/>
    </source>
</evidence>
<dbReference type="Proteomes" id="UP001060085">
    <property type="component" value="Linkage Group LG05"/>
</dbReference>
<sequence>MIIKDIFEDDELIGITWDDVTCNIHYPEGYSDKILKKHPNAKEIRKSGVPMYDTLTLIFWDSGTKDLNARSSDKAPSTDDDEEERLKNRELCDVFKPFHDMDFVDEDTDWEYEVQLPTAMEIESSKGKIPAELSKSKDLQRKL</sequence>
<comment type="caution">
    <text evidence="1">The sequence shown here is derived from an EMBL/GenBank/DDBJ whole genome shotgun (WGS) entry which is preliminary data.</text>
</comment>
<organism evidence="1 2">
    <name type="scientific">Catharanthus roseus</name>
    <name type="common">Madagascar periwinkle</name>
    <name type="synonym">Vinca rosea</name>
    <dbReference type="NCBI Taxonomy" id="4058"/>
    <lineage>
        <taxon>Eukaryota</taxon>
        <taxon>Viridiplantae</taxon>
        <taxon>Streptophyta</taxon>
        <taxon>Embryophyta</taxon>
        <taxon>Tracheophyta</taxon>
        <taxon>Spermatophyta</taxon>
        <taxon>Magnoliopsida</taxon>
        <taxon>eudicotyledons</taxon>
        <taxon>Gunneridae</taxon>
        <taxon>Pentapetalae</taxon>
        <taxon>asterids</taxon>
        <taxon>lamiids</taxon>
        <taxon>Gentianales</taxon>
        <taxon>Apocynaceae</taxon>
        <taxon>Rauvolfioideae</taxon>
        <taxon>Vinceae</taxon>
        <taxon>Catharanthinae</taxon>
        <taxon>Catharanthus</taxon>
    </lineage>
</organism>
<keyword evidence="2" id="KW-1185">Reference proteome</keyword>
<reference evidence="2" key="1">
    <citation type="journal article" date="2023" name="Nat. Plants">
        <title>Single-cell RNA sequencing provides a high-resolution roadmap for understanding the multicellular compartmentation of specialized metabolism.</title>
        <authorList>
            <person name="Sun S."/>
            <person name="Shen X."/>
            <person name="Li Y."/>
            <person name="Li Y."/>
            <person name="Wang S."/>
            <person name="Li R."/>
            <person name="Zhang H."/>
            <person name="Shen G."/>
            <person name="Guo B."/>
            <person name="Wei J."/>
            <person name="Xu J."/>
            <person name="St-Pierre B."/>
            <person name="Chen S."/>
            <person name="Sun C."/>
        </authorList>
    </citation>
    <scope>NUCLEOTIDE SEQUENCE [LARGE SCALE GENOMIC DNA]</scope>
</reference>
<dbReference type="EMBL" id="CM044705">
    <property type="protein sequence ID" value="KAI5662602.1"/>
    <property type="molecule type" value="Genomic_DNA"/>
</dbReference>
<evidence type="ECO:0000313" key="2">
    <source>
        <dbReference type="Proteomes" id="UP001060085"/>
    </source>
</evidence>
<name>A0ACC0AQ82_CATRO</name>
<proteinExistence type="predicted"/>
<protein>
    <submittedName>
        <fullName evidence="1">Uncharacterized protein</fullName>
    </submittedName>
</protein>
<accession>A0ACC0AQ82</accession>